<evidence type="ECO:0000313" key="1">
    <source>
        <dbReference type="EMBL" id="RNF08012.1"/>
    </source>
</evidence>
<name>A0A3R7MLH4_TRYRA</name>
<dbReference type="RefSeq" id="XP_029240147.1">
    <property type="nucleotide sequence ID" value="XM_029379931.1"/>
</dbReference>
<dbReference type="AlphaFoldDB" id="A0A3R7MLH4"/>
<comment type="caution">
    <text evidence="1">The sequence shown here is derived from an EMBL/GenBank/DDBJ whole genome shotgun (WGS) entry which is preliminary data.</text>
</comment>
<sequence>MRWRRTWGAHASQHVVVSDAIDTPRLSKEMTLPIQWSNDSLTSSDCVLSLEYHLLPETGHVGAHRGARLGGVGAARASVEGRRRGKEVEASSALSGLRRYRFVGNDD</sequence>
<dbReference type="GeneID" id="40326877"/>
<gene>
    <name evidence="1" type="ORF">TraAM80_02944</name>
</gene>
<reference evidence="1 2" key="1">
    <citation type="journal article" date="2018" name="BMC Genomics">
        <title>Genomic comparison of Trypanosoma conorhini and Trypanosoma rangeli to Trypanosoma cruzi strains of high and low virulence.</title>
        <authorList>
            <person name="Bradwell K.R."/>
            <person name="Koparde V.N."/>
            <person name="Matveyev A.V."/>
            <person name="Serrano M.G."/>
            <person name="Alves J.M."/>
            <person name="Parikh H."/>
            <person name="Huang B."/>
            <person name="Lee V."/>
            <person name="Espinosa-Alvarez O."/>
            <person name="Ortiz P.A."/>
            <person name="Costa-Martins A.G."/>
            <person name="Teixeira M.M."/>
            <person name="Buck G.A."/>
        </authorList>
    </citation>
    <scope>NUCLEOTIDE SEQUENCE [LARGE SCALE GENOMIC DNA]</scope>
    <source>
        <strain evidence="1 2">AM80</strain>
    </source>
</reference>
<dbReference type="EMBL" id="MKGL01000074">
    <property type="protein sequence ID" value="RNF08012.1"/>
    <property type="molecule type" value="Genomic_DNA"/>
</dbReference>
<organism evidence="1 2">
    <name type="scientific">Trypanosoma rangeli</name>
    <dbReference type="NCBI Taxonomy" id="5698"/>
    <lineage>
        <taxon>Eukaryota</taxon>
        <taxon>Discoba</taxon>
        <taxon>Euglenozoa</taxon>
        <taxon>Kinetoplastea</taxon>
        <taxon>Metakinetoplastina</taxon>
        <taxon>Trypanosomatida</taxon>
        <taxon>Trypanosomatidae</taxon>
        <taxon>Trypanosoma</taxon>
        <taxon>Herpetosoma</taxon>
    </lineage>
</organism>
<keyword evidence="2" id="KW-1185">Reference proteome</keyword>
<evidence type="ECO:0000313" key="2">
    <source>
        <dbReference type="Proteomes" id="UP000283634"/>
    </source>
</evidence>
<protein>
    <submittedName>
        <fullName evidence="1">Uncharacterized protein</fullName>
    </submittedName>
</protein>
<dbReference type="Proteomes" id="UP000283634">
    <property type="component" value="Unassembled WGS sequence"/>
</dbReference>
<accession>A0A3R7MLH4</accession>
<proteinExistence type="predicted"/>